<gene>
    <name evidence="1" type="ORF">OG863_10555</name>
</gene>
<dbReference type="GeneID" id="97313357"/>
<dbReference type="Proteomes" id="UP001344251">
    <property type="component" value="Chromosome"/>
</dbReference>
<reference evidence="1 2" key="1">
    <citation type="submission" date="2022-10" db="EMBL/GenBank/DDBJ databases">
        <title>The complete genomes of actinobacterial strains from the NBC collection.</title>
        <authorList>
            <person name="Joergensen T.S."/>
            <person name="Alvarez Arevalo M."/>
            <person name="Sterndorff E.B."/>
            <person name="Faurdal D."/>
            <person name="Vuksanovic O."/>
            <person name="Mourched A.-S."/>
            <person name="Charusanti P."/>
            <person name="Shaw S."/>
            <person name="Blin K."/>
            <person name="Weber T."/>
        </authorList>
    </citation>
    <scope>NUCLEOTIDE SEQUENCE [LARGE SCALE GENOMIC DNA]</scope>
    <source>
        <strain evidence="1 2">NBC 01774</strain>
    </source>
</reference>
<keyword evidence="2" id="KW-1185">Reference proteome</keyword>
<proteinExistence type="predicted"/>
<evidence type="ECO:0000313" key="1">
    <source>
        <dbReference type="EMBL" id="WSB68361.1"/>
    </source>
</evidence>
<protein>
    <submittedName>
        <fullName evidence="1">Uncharacterized protein</fullName>
    </submittedName>
</protein>
<organism evidence="1 2">
    <name type="scientific">Streptomyces decoyicus</name>
    <dbReference type="NCBI Taxonomy" id="249567"/>
    <lineage>
        <taxon>Bacteria</taxon>
        <taxon>Bacillati</taxon>
        <taxon>Actinomycetota</taxon>
        <taxon>Actinomycetes</taxon>
        <taxon>Kitasatosporales</taxon>
        <taxon>Streptomycetaceae</taxon>
        <taxon>Streptomyces</taxon>
    </lineage>
</organism>
<dbReference type="EMBL" id="CP109106">
    <property type="protein sequence ID" value="WSB68361.1"/>
    <property type="molecule type" value="Genomic_DNA"/>
</dbReference>
<accession>A0ABZ1FDV0</accession>
<name>A0ABZ1FDV0_9ACTN</name>
<dbReference type="RefSeq" id="WP_326617825.1">
    <property type="nucleotide sequence ID" value="NZ_CP108347.1"/>
</dbReference>
<sequence>MSDPEGPAYFSDFTAMAESDVARDQAAEVVRAVLAWYAGQVLKERRAPMPNPAHIEELTAAWEAARADQSRLAEASPEETARLATHYAAQYRKLRGS</sequence>
<evidence type="ECO:0000313" key="2">
    <source>
        <dbReference type="Proteomes" id="UP001344251"/>
    </source>
</evidence>